<proteinExistence type="predicted"/>
<evidence type="ECO:0000313" key="7">
    <source>
        <dbReference type="Proteomes" id="UP001190825"/>
    </source>
</evidence>
<reference evidence="5 7" key="2">
    <citation type="journal article" date="2018" name="FEMS Microbiol. Ecol.">
        <title>Co-invading symbiotic mutualists of Medicago polymorpha retain high ancestral diversity and contain diverse accessory genomes.</title>
        <authorList>
            <person name="Porter S.S."/>
            <person name="Faber-Hammond J.J."/>
            <person name="Friesen M.L."/>
        </authorList>
    </citation>
    <scope>NUCLEOTIDE SEQUENCE [LARGE SCALE GENOMIC DNA]</scope>
    <source>
        <strain evidence="5 7">Str16</strain>
    </source>
</reference>
<dbReference type="AlphaFoldDB" id="A0A508XC83"/>
<organism evidence="6">
    <name type="scientific">Sinorhizobium medicae</name>
    <dbReference type="NCBI Taxonomy" id="110321"/>
    <lineage>
        <taxon>Bacteria</taxon>
        <taxon>Pseudomonadati</taxon>
        <taxon>Pseudomonadota</taxon>
        <taxon>Alphaproteobacteria</taxon>
        <taxon>Hyphomicrobiales</taxon>
        <taxon>Rhizobiaceae</taxon>
        <taxon>Sinorhizobium/Ensifer group</taxon>
        <taxon>Sinorhizobium</taxon>
    </lineage>
</organism>
<dbReference type="Proteomes" id="UP001190825">
    <property type="component" value="Unassembled WGS sequence"/>
</dbReference>
<keyword evidence="2" id="KW-0238">DNA-binding</keyword>
<accession>A0A508XC83</accession>
<evidence type="ECO:0000313" key="6">
    <source>
        <dbReference type="EMBL" id="VTZ65937.1"/>
    </source>
</evidence>
<name>A0A508XC83_9HYPH</name>
<dbReference type="PANTHER" id="PTHR33204:SF33">
    <property type="entry name" value="TRANSCRIPTIONAL REGULATOR, MARR FAMILY"/>
    <property type="match status" value="1"/>
</dbReference>
<dbReference type="GO" id="GO:0003677">
    <property type="term" value="F:DNA binding"/>
    <property type="evidence" value="ECO:0007669"/>
    <property type="project" value="UniProtKB-KW"/>
</dbReference>
<evidence type="ECO:0000256" key="2">
    <source>
        <dbReference type="ARBA" id="ARBA00023125"/>
    </source>
</evidence>
<dbReference type="Pfam" id="PF01638">
    <property type="entry name" value="HxlR"/>
    <property type="match status" value="1"/>
</dbReference>
<dbReference type="SUPFAM" id="SSF46785">
    <property type="entry name" value="Winged helix' DNA-binding domain"/>
    <property type="match status" value="1"/>
</dbReference>
<dbReference type="PROSITE" id="PS51118">
    <property type="entry name" value="HTH_HXLR"/>
    <property type="match status" value="1"/>
</dbReference>
<dbReference type="EMBL" id="NBUC01000079">
    <property type="protein sequence ID" value="PLU02530.1"/>
    <property type="molecule type" value="Genomic_DNA"/>
</dbReference>
<dbReference type="Proteomes" id="UP000507954">
    <property type="component" value="Unassembled WGS sequence"/>
</dbReference>
<evidence type="ECO:0000256" key="1">
    <source>
        <dbReference type="ARBA" id="ARBA00023015"/>
    </source>
</evidence>
<dbReference type="RefSeq" id="WP_101779272.1">
    <property type="nucleotide sequence ID" value="NZ_CABFNB010000165.1"/>
</dbReference>
<dbReference type="InterPro" id="IPR036388">
    <property type="entry name" value="WH-like_DNA-bd_sf"/>
</dbReference>
<keyword evidence="7" id="KW-1185">Reference proteome</keyword>
<protein>
    <submittedName>
        <fullName evidence="5 6">Transcriptional regulator</fullName>
    </submittedName>
</protein>
<reference evidence="6" key="3">
    <citation type="submission" date="2019-06" db="EMBL/GenBank/DDBJ databases">
        <authorList>
            <person name="Le Quere A."/>
            <person name="Colella S."/>
        </authorList>
    </citation>
    <scope>NUCLEOTIDE SEQUENCE</scope>
    <source>
        <strain evidence="6">EmedicaeMD41</strain>
    </source>
</reference>
<keyword evidence="1" id="KW-0805">Transcription regulation</keyword>
<dbReference type="Gene3D" id="1.10.10.10">
    <property type="entry name" value="Winged helix-like DNA-binding domain superfamily/Winged helix DNA-binding domain"/>
    <property type="match status" value="1"/>
</dbReference>
<evidence type="ECO:0000259" key="4">
    <source>
        <dbReference type="PROSITE" id="PS51118"/>
    </source>
</evidence>
<evidence type="ECO:0000256" key="3">
    <source>
        <dbReference type="ARBA" id="ARBA00023163"/>
    </source>
</evidence>
<sequence length="140" mass="15725">MVKPIKNLPVLPIERAIRTISGRWKAVILYHLFGGPKRLTDLTRLIPAISQKVLVQQLRELEAHGLAHREVFRQVPPRVDYSATALGLSLEPVMLALCRWGQQHAEALDEVDRLADCIVRPVNNIPTQVELGKRSSARAL</sequence>
<dbReference type="EMBL" id="CABFNB010000165">
    <property type="protein sequence ID" value="VTZ65937.1"/>
    <property type="molecule type" value="Genomic_DNA"/>
</dbReference>
<gene>
    <name evidence="5" type="ORF">BMJ33_16370</name>
    <name evidence="6" type="ORF">EMEDMD4_930008</name>
</gene>
<dbReference type="PANTHER" id="PTHR33204">
    <property type="entry name" value="TRANSCRIPTIONAL REGULATOR, MARR FAMILY"/>
    <property type="match status" value="1"/>
</dbReference>
<keyword evidence="3" id="KW-0804">Transcription</keyword>
<dbReference type="InterPro" id="IPR002577">
    <property type="entry name" value="HTH_HxlR"/>
</dbReference>
<evidence type="ECO:0000313" key="5">
    <source>
        <dbReference type="EMBL" id="PLU02530.1"/>
    </source>
</evidence>
<reference evidence="5" key="1">
    <citation type="submission" date="2017-04" db="EMBL/GenBank/DDBJ databases">
        <authorList>
            <person name="Porter S."/>
            <person name="Friesen M.L."/>
            <person name="Faber-Hammond J."/>
        </authorList>
    </citation>
    <scope>NUCLEOTIDE SEQUENCE</scope>
    <source>
        <strain evidence="5">Str16</strain>
    </source>
</reference>
<feature type="domain" description="HTH hxlR-type" evidence="4">
    <location>
        <begin position="11"/>
        <end position="109"/>
    </location>
</feature>
<dbReference type="InterPro" id="IPR036390">
    <property type="entry name" value="WH_DNA-bd_sf"/>
</dbReference>